<dbReference type="PANTHER" id="PTHR47481">
    <property type="match status" value="1"/>
</dbReference>
<dbReference type="EMBL" id="QBLH01003092">
    <property type="protein sequence ID" value="TGZ45659.1"/>
    <property type="molecule type" value="Genomic_DNA"/>
</dbReference>
<evidence type="ECO:0000313" key="1">
    <source>
        <dbReference type="EMBL" id="TGZ45659.1"/>
    </source>
</evidence>
<dbReference type="STRING" id="300112.A0A4S2KD42"/>
<organism evidence="1 2">
    <name type="scientific">Temnothorax longispinosus</name>
    <dbReference type="NCBI Taxonomy" id="300112"/>
    <lineage>
        <taxon>Eukaryota</taxon>
        <taxon>Metazoa</taxon>
        <taxon>Ecdysozoa</taxon>
        <taxon>Arthropoda</taxon>
        <taxon>Hexapoda</taxon>
        <taxon>Insecta</taxon>
        <taxon>Pterygota</taxon>
        <taxon>Neoptera</taxon>
        <taxon>Endopterygota</taxon>
        <taxon>Hymenoptera</taxon>
        <taxon>Apocrita</taxon>
        <taxon>Aculeata</taxon>
        <taxon>Formicoidea</taxon>
        <taxon>Formicidae</taxon>
        <taxon>Myrmicinae</taxon>
        <taxon>Temnothorax</taxon>
    </lineage>
</organism>
<sequence>MDFEVSRITKLKNAENWAEWKFQVSVLLRERDALKIVNGDFAKPTPVEEATAAQRQQLTEWLKADSIAQKIIATSVADSQLVYIMNCSCSQDMWNALHNLYEQKSETSIHMLQQMWYKVSKDPKDSMASYIAKLKDLAHRLEANRR</sequence>
<protein>
    <recommendedName>
        <fullName evidence="3">Copia protein</fullName>
    </recommendedName>
</protein>
<comment type="caution">
    <text evidence="1">The sequence shown here is derived from an EMBL/GenBank/DDBJ whole genome shotgun (WGS) entry which is preliminary data.</text>
</comment>
<proteinExistence type="predicted"/>
<dbReference type="Proteomes" id="UP000310200">
    <property type="component" value="Unassembled WGS sequence"/>
</dbReference>
<evidence type="ECO:0008006" key="3">
    <source>
        <dbReference type="Google" id="ProtNLM"/>
    </source>
</evidence>
<reference evidence="1 2" key="1">
    <citation type="journal article" date="2019" name="Philos. Trans. R. Soc. Lond., B, Biol. Sci.">
        <title>Ant behaviour and brain gene expression of defending hosts depend on the ecological success of the intruding social parasite.</title>
        <authorList>
            <person name="Kaur R."/>
            <person name="Stoldt M."/>
            <person name="Jongepier E."/>
            <person name="Feldmeyer B."/>
            <person name="Menzel F."/>
            <person name="Bornberg-Bauer E."/>
            <person name="Foitzik S."/>
        </authorList>
    </citation>
    <scope>NUCLEOTIDE SEQUENCE [LARGE SCALE GENOMIC DNA]</scope>
    <source>
        <tissue evidence="1">Whole body</tissue>
    </source>
</reference>
<dbReference type="PANTHER" id="PTHR47481:SF7">
    <property type="entry name" value="CCHC-TYPE DOMAIN-CONTAINING PROTEIN"/>
    <property type="match status" value="1"/>
</dbReference>
<accession>A0A4S2KD42</accession>
<dbReference type="Pfam" id="PF14223">
    <property type="entry name" value="Retrotran_gag_2"/>
    <property type="match status" value="1"/>
</dbReference>
<dbReference type="AlphaFoldDB" id="A0A4S2KD42"/>
<evidence type="ECO:0000313" key="2">
    <source>
        <dbReference type="Proteomes" id="UP000310200"/>
    </source>
</evidence>
<name>A0A4S2KD42_9HYME</name>
<keyword evidence="2" id="KW-1185">Reference proteome</keyword>
<gene>
    <name evidence="1" type="ORF">DBV15_12269</name>
</gene>